<dbReference type="EMBL" id="UAPV01000001">
    <property type="protein sequence ID" value="SPT69844.1"/>
    <property type="molecule type" value="Genomic_DNA"/>
</dbReference>
<evidence type="ECO:0000313" key="2">
    <source>
        <dbReference type="Proteomes" id="UP000250086"/>
    </source>
</evidence>
<proteinExistence type="predicted"/>
<reference evidence="1 2" key="1">
    <citation type="submission" date="2018-06" db="EMBL/GenBank/DDBJ databases">
        <authorList>
            <consortium name="Pathogen Informatics"/>
            <person name="Doyle S."/>
        </authorList>
    </citation>
    <scope>NUCLEOTIDE SEQUENCE [LARGE SCALE GENOMIC DNA]</scope>
    <source>
        <strain evidence="1 2">NCTC13093</strain>
    </source>
</reference>
<keyword evidence="2" id="KW-1185">Reference proteome</keyword>
<accession>A0A2X0VAQ1</accession>
<evidence type="ECO:0000313" key="1">
    <source>
        <dbReference type="EMBL" id="SPT69844.1"/>
    </source>
</evidence>
<name>A0A2X0VAQ1_9GAMM</name>
<organism evidence="1 2">
    <name type="scientific">Anaerobiospirillum thomasii</name>
    <dbReference type="NCBI Taxonomy" id="179995"/>
    <lineage>
        <taxon>Bacteria</taxon>
        <taxon>Pseudomonadati</taxon>
        <taxon>Pseudomonadota</taxon>
        <taxon>Gammaproteobacteria</taxon>
        <taxon>Aeromonadales</taxon>
        <taxon>Succinivibrionaceae</taxon>
        <taxon>Anaerobiospirillum</taxon>
    </lineage>
</organism>
<dbReference type="RefSeq" id="WP_113743981.1">
    <property type="nucleotide sequence ID" value="NZ_UAPU01000007.1"/>
</dbReference>
<dbReference type="Proteomes" id="UP000250086">
    <property type="component" value="Unassembled WGS sequence"/>
</dbReference>
<gene>
    <name evidence="1" type="ORF">NCTC13093_01231</name>
</gene>
<sequence>MSFVFTRADVSAEYKASFRHELLTLIHEHGRSLDRHDPLVNPFEYDSREYNLDELPAKSRDLALFYFDYLQHHVFSELFDELEDDLYEMTAAHHG</sequence>
<protein>
    <submittedName>
        <fullName evidence="1">Uncharacterized protein</fullName>
    </submittedName>
</protein>
<dbReference type="AlphaFoldDB" id="A0A2X0VAQ1"/>